<reference evidence="1 2" key="1">
    <citation type="submission" date="2015-10" db="EMBL/GenBank/DDBJ databases">
        <title>Draft genome sequence of Novosphingobium fuchskuhlense DSM 25065 isolated from a surface water sample of the southwest basin of Lake Grosse Fuchskuhle.</title>
        <authorList>
            <person name="Ruckert C."/>
            <person name="Winkler A."/>
            <person name="Glaeser J."/>
            <person name="Grossart H.-P."/>
            <person name="Kalinowski J."/>
            <person name="Glaeser S."/>
        </authorList>
    </citation>
    <scope>NUCLEOTIDE SEQUENCE [LARGE SCALE GENOMIC DNA]</scope>
    <source>
        <strain evidence="1 2">FNE08-7</strain>
    </source>
</reference>
<accession>A0A117UXV7</accession>
<proteinExistence type="predicted"/>
<name>A0A117UXV7_9SPHN</name>
<comment type="caution">
    <text evidence="1">The sequence shown here is derived from an EMBL/GenBank/DDBJ whole genome shotgun (WGS) entry which is preliminary data.</text>
</comment>
<gene>
    <name evidence="1" type="ORF">AQZ52_06485</name>
</gene>
<dbReference type="AlphaFoldDB" id="A0A117UXV7"/>
<protein>
    <submittedName>
        <fullName evidence="1">Uncharacterized protein</fullName>
    </submittedName>
</protein>
<dbReference type="STRING" id="1117702.AQZ52_06485"/>
<sequence>MWSEDMTGPEKDEALISRFAPPLLALLLTACSASSATTAATGKDGPVDAPVDAVRVAMPADSPAPPATRAGVADGKWTATPDTARFGYAGEAPALSLECRKGSLVVTRNVAAPVGAAALFALQGSGYILRLPVDATAIPGQRGYVWQGAIAPNDKRLTLFKGKFAGTLPGGGHIEVPASEVPGTLIKRCAAREA</sequence>
<evidence type="ECO:0000313" key="1">
    <source>
        <dbReference type="EMBL" id="KUR72852.1"/>
    </source>
</evidence>
<keyword evidence="2" id="KW-1185">Reference proteome</keyword>
<dbReference type="EMBL" id="LLZS01000003">
    <property type="protein sequence ID" value="KUR72852.1"/>
    <property type="molecule type" value="Genomic_DNA"/>
</dbReference>
<evidence type="ECO:0000313" key="2">
    <source>
        <dbReference type="Proteomes" id="UP000058012"/>
    </source>
</evidence>
<organism evidence="1 2">
    <name type="scientific">Novosphingobium fuchskuhlense</name>
    <dbReference type="NCBI Taxonomy" id="1117702"/>
    <lineage>
        <taxon>Bacteria</taxon>
        <taxon>Pseudomonadati</taxon>
        <taxon>Pseudomonadota</taxon>
        <taxon>Alphaproteobacteria</taxon>
        <taxon>Sphingomonadales</taxon>
        <taxon>Sphingomonadaceae</taxon>
        <taxon>Novosphingobium</taxon>
    </lineage>
</organism>
<dbReference type="Proteomes" id="UP000058012">
    <property type="component" value="Unassembled WGS sequence"/>
</dbReference>